<evidence type="ECO:0000256" key="1">
    <source>
        <dbReference type="SAM" id="Coils"/>
    </source>
</evidence>
<name>A0ABX6ESF7_KLUMA</name>
<evidence type="ECO:0000256" key="2">
    <source>
        <dbReference type="SAM" id="MobiDB-lite"/>
    </source>
</evidence>
<feature type="region of interest" description="Disordered" evidence="2">
    <location>
        <begin position="78"/>
        <end position="120"/>
    </location>
</feature>
<evidence type="ECO:0000313" key="3">
    <source>
        <dbReference type="EMBL" id="QGN14038.1"/>
    </source>
</evidence>
<protein>
    <submittedName>
        <fullName evidence="3">SMC_prok_B</fullName>
    </submittedName>
</protein>
<feature type="coiled-coil region" evidence="1">
    <location>
        <begin position="372"/>
        <end position="406"/>
    </location>
</feature>
<keyword evidence="4" id="KW-1185">Reference proteome</keyword>
<keyword evidence="1" id="KW-0175">Coiled coil</keyword>
<feature type="region of interest" description="Disordered" evidence="2">
    <location>
        <begin position="158"/>
        <end position="180"/>
    </location>
</feature>
<feature type="coiled-coil region" evidence="1">
    <location>
        <begin position="316"/>
        <end position="343"/>
    </location>
</feature>
<proteinExistence type="predicted"/>
<sequence length="627" mass="71820">MKGSETIRLNRPPELSEYTINDDNSTSSSSDDDHDTIPQTMERTVSHGLHGFTNMLGFSRSKSSSSINEHRGWNIFKKEKTTSTSNSSIHGESQNSGSENIQKEQSWWRKSVHRSRPSTVPNSNINLFDESISAEENMILSANHKLETMLHDSFENVVDNSASPTKNLDEDSDYSDDSQLDSLREASRIIKERLNVVSENDSPVTPPNEPVMQVHFKPPVNETSIYDYIYESPNAKNTKNIDLMTVDSNSVTFGKFQRIASCLKDSDDYLEADQSIIAVCDYILTLAKENKEKLFNLQSGISTAKEEEKTVDLSELDELTSKLEEIKSKYDACNEQLDGLVTENDGLKSKLKEVIEFNNICKQFFVEYKGQIAQLYQQVNNETSKNETLKEMQERIAKEYESEKNRNVELAESLALSQEVLQDMEKRYLETVNKISDPQSLQNISVLEAENAALKETIEKITKGNNRIVKDYQRERKKVLDLRKQKDSTGKYIDGMLLFQNHCIQFLTQFIMSFKAVIEPSDFMLIEQQLFHVSSFSPLSQKSLEFRSDKELLAQLHAFETGTTDLFQNLINNTLVQAVKKFTIEQNSNSFLTSQLRILRKESTEKDQYIQTILHDTNNLKLKLRKE</sequence>
<dbReference type="EMBL" id="CP015054">
    <property type="protein sequence ID" value="QGN14038.1"/>
    <property type="molecule type" value="Genomic_DNA"/>
</dbReference>
<evidence type="ECO:0000313" key="4">
    <source>
        <dbReference type="Proteomes" id="UP000422736"/>
    </source>
</evidence>
<gene>
    <name evidence="3" type="primary">IMH1</name>
    <name evidence="3" type="ORF">FIM1_689</name>
</gene>
<reference evidence="3 4" key="1">
    <citation type="submission" date="2016-03" db="EMBL/GenBank/DDBJ databases">
        <title>How can Kluyveromyces marxianus grow so fast - potential evolutionary course in Saccharomyces Complex revealed by comparative genomics.</title>
        <authorList>
            <person name="Mo W."/>
            <person name="Lu W."/>
            <person name="Yang X."/>
            <person name="Qi J."/>
            <person name="Lv H."/>
        </authorList>
    </citation>
    <scope>NUCLEOTIDE SEQUENCE [LARGE SCALE GENOMIC DNA]</scope>
    <source>
        <strain evidence="3 4">FIM1</strain>
    </source>
</reference>
<dbReference type="Proteomes" id="UP000422736">
    <property type="component" value="Chromosome 1"/>
</dbReference>
<feature type="compositionally biased region" description="Acidic residues" evidence="2">
    <location>
        <begin position="170"/>
        <end position="179"/>
    </location>
</feature>
<feature type="region of interest" description="Disordered" evidence="2">
    <location>
        <begin position="1"/>
        <end position="38"/>
    </location>
</feature>
<feature type="compositionally biased region" description="Polar residues" evidence="2">
    <location>
        <begin position="89"/>
        <end position="105"/>
    </location>
</feature>
<accession>A0ABX6ESF7</accession>
<organism evidence="3 4">
    <name type="scientific">Kluyveromyces marxianus</name>
    <name type="common">Yeast</name>
    <name type="synonym">Candida kefyr</name>
    <dbReference type="NCBI Taxonomy" id="4911"/>
    <lineage>
        <taxon>Eukaryota</taxon>
        <taxon>Fungi</taxon>
        <taxon>Dikarya</taxon>
        <taxon>Ascomycota</taxon>
        <taxon>Saccharomycotina</taxon>
        <taxon>Saccharomycetes</taxon>
        <taxon>Saccharomycetales</taxon>
        <taxon>Saccharomycetaceae</taxon>
        <taxon>Kluyveromyces</taxon>
    </lineage>
</organism>